<dbReference type="InterPro" id="IPR028927">
    <property type="entry name" value="Man-6-P_rcpt"/>
</dbReference>
<evidence type="ECO:0000256" key="1">
    <source>
        <dbReference type="ARBA" id="ARBA00004614"/>
    </source>
</evidence>
<evidence type="ECO:0000256" key="4">
    <source>
        <dbReference type="ARBA" id="ARBA00022729"/>
    </source>
</evidence>
<keyword evidence="5 10" id="KW-1133">Transmembrane helix</keyword>
<accession>A0ABP0EBJ3</accession>
<dbReference type="InterPro" id="IPR044865">
    <property type="entry name" value="MRH_dom"/>
</dbReference>
<comment type="subcellular location">
    <subcellularLocation>
        <location evidence="1">Golgi apparatus membrane</location>
        <topology evidence="1">Single-pass type I membrane protein</topology>
    </subcellularLocation>
</comment>
<gene>
    <name evidence="12" type="ORF">CAAN4_B04060</name>
</gene>
<dbReference type="Proteomes" id="UP001497600">
    <property type="component" value="Chromosome B"/>
</dbReference>
<dbReference type="PANTHER" id="PTHR15071">
    <property type="entry name" value="MANNOSE-6-PHOSPHATE RECEPTOR FAMILY MEMBER"/>
    <property type="match status" value="1"/>
</dbReference>
<dbReference type="Gene3D" id="2.70.130.10">
    <property type="entry name" value="Mannose-6-phosphate receptor binding domain"/>
    <property type="match status" value="1"/>
</dbReference>
<evidence type="ECO:0000256" key="5">
    <source>
        <dbReference type="ARBA" id="ARBA00022989"/>
    </source>
</evidence>
<keyword evidence="7" id="KW-1015">Disulfide bond</keyword>
<keyword evidence="6 10" id="KW-0472">Membrane</keyword>
<evidence type="ECO:0000256" key="3">
    <source>
        <dbReference type="ARBA" id="ARBA00022692"/>
    </source>
</evidence>
<keyword evidence="2" id="KW-0813">Transport</keyword>
<evidence type="ECO:0000256" key="9">
    <source>
        <dbReference type="SAM" id="MobiDB-lite"/>
    </source>
</evidence>
<feature type="domain" description="MRH" evidence="11">
    <location>
        <begin position="86"/>
        <end position="247"/>
    </location>
</feature>
<evidence type="ECO:0000313" key="13">
    <source>
        <dbReference type="Proteomes" id="UP001497600"/>
    </source>
</evidence>
<evidence type="ECO:0000256" key="6">
    <source>
        <dbReference type="ARBA" id="ARBA00023136"/>
    </source>
</evidence>
<dbReference type="Pfam" id="PF02157">
    <property type="entry name" value="Man-6-P_recep"/>
    <property type="match status" value="1"/>
</dbReference>
<protein>
    <recommendedName>
        <fullName evidence="11">MRH domain-containing protein</fullName>
    </recommendedName>
</protein>
<dbReference type="PROSITE" id="PS51914">
    <property type="entry name" value="MRH"/>
    <property type="match status" value="1"/>
</dbReference>
<evidence type="ECO:0000259" key="11">
    <source>
        <dbReference type="PROSITE" id="PS51914"/>
    </source>
</evidence>
<dbReference type="InterPro" id="IPR009011">
    <property type="entry name" value="Man6P_isomerase_rcpt-bd_dom_sf"/>
</dbReference>
<evidence type="ECO:0000313" key="12">
    <source>
        <dbReference type="EMBL" id="CAK7896221.1"/>
    </source>
</evidence>
<proteinExistence type="predicted"/>
<evidence type="ECO:0000256" key="8">
    <source>
        <dbReference type="ARBA" id="ARBA00023180"/>
    </source>
</evidence>
<dbReference type="PANTHER" id="PTHR15071:SF0">
    <property type="entry name" value="MANNOSE 6-PHOSPHATE RECEPTOR-LIKE PROTEIN 1"/>
    <property type="match status" value="1"/>
</dbReference>
<reference evidence="12 13" key="1">
    <citation type="submission" date="2024-01" db="EMBL/GenBank/DDBJ databases">
        <authorList>
            <consortium name="Genoscope - CEA"/>
            <person name="William W."/>
        </authorList>
    </citation>
    <scope>NUCLEOTIDE SEQUENCE [LARGE SCALE GENOMIC DNA]</scope>
    <source>
        <strain evidence="12 13">29B2s-10</strain>
    </source>
</reference>
<feature type="region of interest" description="Disordered" evidence="9">
    <location>
        <begin position="35"/>
        <end position="56"/>
    </location>
</feature>
<feature type="transmembrane region" description="Helical" evidence="10">
    <location>
        <begin position="255"/>
        <end position="278"/>
    </location>
</feature>
<dbReference type="EMBL" id="OZ004254">
    <property type="protein sequence ID" value="CAK7896221.1"/>
    <property type="molecule type" value="Genomic_DNA"/>
</dbReference>
<keyword evidence="4" id="KW-0732">Signal</keyword>
<keyword evidence="13" id="KW-1185">Reference proteome</keyword>
<evidence type="ECO:0000256" key="7">
    <source>
        <dbReference type="ARBA" id="ARBA00023157"/>
    </source>
</evidence>
<dbReference type="SUPFAM" id="SSF50911">
    <property type="entry name" value="Mannose 6-phosphate receptor domain"/>
    <property type="match status" value="1"/>
</dbReference>
<organism evidence="12 13">
    <name type="scientific">[Candida] anglica</name>
    <dbReference type="NCBI Taxonomy" id="148631"/>
    <lineage>
        <taxon>Eukaryota</taxon>
        <taxon>Fungi</taxon>
        <taxon>Dikarya</taxon>
        <taxon>Ascomycota</taxon>
        <taxon>Saccharomycotina</taxon>
        <taxon>Pichiomycetes</taxon>
        <taxon>Debaryomycetaceae</taxon>
        <taxon>Kurtzmaniella</taxon>
    </lineage>
</organism>
<evidence type="ECO:0000256" key="2">
    <source>
        <dbReference type="ARBA" id="ARBA00022448"/>
    </source>
</evidence>
<keyword evidence="8" id="KW-0325">Glycoprotein</keyword>
<sequence length="288" mass="31333">MPRLQHRHAAMGLVTIFLIAMWLYSQSKSLSGLHHISHPNSGSEAKSEVPGPNGISPIINKEDEAAKNAAKIADKAAVAAALSELEPCTVVNPTTNRFIDLSSLSSIGNEGKSLSWPAKGFDSGLNFSIGICSTPFKTLHPHEVQDITNSSEVGAFYVDPKTQKYVSLGKYSTEPVMRGRKLTLTYTEGSKCQGIIDSKTGEEVRKSTILSFTCDREMLAKASISYIGSINDCSYFFEVRSHHACPTAAKADNLAVIWIFFFILLAALAVYGSGGFLYKHMKRVPPKI</sequence>
<name>A0ABP0EBJ3_9ASCO</name>
<keyword evidence="3 10" id="KW-0812">Transmembrane</keyword>
<evidence type="ECO:0000256" key="10">
    <source>
        <dbReference type="SAM" id="Phobius"/>
    </source>
</evidence>